<comment type="similarity">
    <text evidence="1">Belongs to the cytidine and deoxycytidylate deaminase family. ADAT2 subfamily.</text>
</comment>
<dbReference type="EC" id="3.5.4.33" evidence="8"/>
<gene>
    <name evidence="8 10" type="primary">tadA</name>
    <name evidence="10" type="ORF">JYP50_05985</name>
</gene>
<dbReference type="InterPro" id="IPR016193">
    <property type="entry name" value="Cytidine_deaminase-like"/>
</dbReference>
<dbReference type="InterPro" id="IPR016192">
    <property type="entry name" value="APOBEC/CMP_deaminase_Zn-bd"/>
</dbReference>
<feature type="domain" description="CMP/dCMP-type deaminase" evidence="9">
    <location>
        <begin position="5"/>
        <end position="114"/>
    </location>
</feature>
<proteinExistence type="inferred from homology"/>
<dbReference type="InterPro" id="IPR028883">
    <property type="entry name" value="tRNA_aden_deaminase"/>
</dbReference>
<evidence type="ECO:0000256" key="6">
    <source>
        <dbReference type="ARBA" id="ARBA00022833"/>
    </source>
</evidence>
<keyword evidence="5 8" id="KW-0378">Hydrolase</keyword>
<dbReference type="RefSeq" id="WP_206559573.1">
    <property type="nucleotide sequence ID" value="NZ_JAFKCZ010000004.1"/>
</dbReference>
<feature type="active site" description="Proton donor" evidence="8">
    <location>
        <position position="58"/>
    </location>
</feature>
<dbReference type="PANTHER" id="PTHR11079">
    <property type="entry name" value="CYTOSINE DEAMINASE FAMILY MEMBER"/>
    <property type="match status" value="1"/>
</dbReference>
<feature type="binding site" evidence="8">
    <location>
        <position position="86"/>
    </location>
    <ligand>
        <name>Zn(2+)</name>
        <dbReference type="ChEBI" id="CHEBI:29105"/>
        <note>catalytic</note>
    </ligand>
</feature>
<dbReference type="Gene3D" id="3.40.140.10">
    <property type="entry name" value="Cytidine Deaminase, domain 2"/>
    <property type="match status" value="1"/>
</dbReference>
<dbReference type="GO" id="GO:0052717">
    <property type="term" value="F:tRNA-specific adenosine-34 deaminase activity"/>
    <property type="evidence" value="ECO:0007669"/>
    <property type="project" value="UniProtKB-UniRule"/>
</dbReference>
<dbReference type="AlphaFoldDB" id="A0A939ILM6"/>
<dbReference type="CDD" id="cd01285">
    <property type="entry name" value="nucleoside_deaminase"/>
    <property type="match status" value="1"/>
</dbReference>
<dbReference type="EMBL" id="JAFKCZ010000004">
    <property type="protein sequence ID" value="MBN7796127.1"/>
    <property type="molecule type" value="Genomic_DNA"/>
</dbReference>
<evidence type="ECO:0000256" key="2">
    <source>
        <dbReference type="ARBA" id="ARBA00011738"/>
    </source>
</evidence>
<dbReference type="PROSITE" id="PS00903">
    <property type="entry name" value="CYT_DCMP_DEAMINASES_1"/>
    <property type="match status" value="1"/>
</dbReference>
<evidence type="ECO:0000256" key="7">
    <source>
        <dbReference type="ARBA" id="ARBA00048045"/>
    </source>
</evidence>
<comment type="cofactor">
    <cofactor evidence="8">
        <name>Zn(2+)</name>
        <dbReference type="ChEBI" id="CHEBI:29105"/>
    </cofactor>
    <text evidence="8">Binds 1 zinc ion per subunit.</text>
</comment>
<dbReference type="GO" id="GO:0002100">
    <property type="term" value="P:tRNA wobble adenosine to inosine editing"/>
    <property type="evidence" value="ECO:0007669"/>
    <property type="project" value="UniProtKB-UniRule"/>
</dbReference>
<evidence type="ECO:0000256" key="1">
    <source>
        <dbReference type="ARBA" id="ARBA00010669"/>
    </source>
</evidence>
<dbReference type="PANTHER" id="PTHR11079:SF202">
    <property type="entry name" value="TRNA-SPECIFIC ADENOSINE DEAMINASE"/>
    <property type="match status" value="1"/>
</dbReference>
<comment type="function">
    <text evidence="8">Catalyzes the deamination of adenosine to inosine at the wobble position 34 of tRNA(Arg2).</text>
</comment>
<comment type="caution">
    <text evidence="10">The sequence shown here is derived from an EMBL/GenBank/DDBJ whole genome shotgun (WGS) entry which is preliminary data.</text>
</comment>
<evidence type="ECO:0000259" key="9">
    <source>
        <dbReference type="PROSITE" id="PS51747"/>
    </source>
</evidence>
<protein>
    <recommendedName>
        <fullName evidence="8">tRNA-specific adenosine deaminase</fullName>
        <ecNumber evidence="8">3.5.4.33</ecNumber>
    </recommendedName>
</protein>
<evidence type="ECO:0000313" key="10">
    <source>
        <dbReference type="EMBL" id="MBN7796127.1"/>
    </source>
</evidence>
<dbReference type="PROSITE" id="PS51747">
    <property type="entry name" value="CYT_DCMP_DEAMINASES_2"/>
    <property type="match status" value="1"/>
</dbReference>
<evidence type="ECO:0000256" key="3">
    <source>
        <dbReference type="ARBA" id="ARBA00022694"/>
    </source>
</evidence>
<dbReference type="GO" id="GO:0008270">
    <property type="term" value="F:zinc ion binding"/>
    <property type="evidence" value="ECO:0007669"/>
    <property type="project" value="UniProtKB-UniRule"/>
</dbReference>
<dbReference type="FunFam" id="3.40.140.10:FF:000005">
    <property type="entry name" value="tRNA-specific adenosine deaminase"/>
    <property type="match status" value="1"/>
</dbReference>
<keyword evidence="4 8" id="KW-0479">Metal-binding</keyword>
<keyword evidence="3 8" id="KW-0819">tRNA processing</keyword>
<name>A0A939ILM6_9GAMM</name>
<evidence type="ECO:0000256" key="5">
    <source>
        <dbReference type="ARBA" id="ARBA00022801"/>
    </source>
</evidence>
<evidence type="ECO:0000256" key="4">
    <source>
        <dbReference type="ARBA" id="ARBA00022723"/>
    </source>
</evidence>
<sequence>MTDNAEHRYWMRQALELADEAARHEEVPVGAVVVRDGEVLGRGYNQVISAADPTAHAEIVALRAAARAAGNYRLPGAVLYVTLEPCTMCAGAMVHARVSQLVFGAEEPRAGVVCSRGAQLDEAWYNHRVTWLGGVLAQESADKLRQFFRARR</sequence>
<dbReference type="InterPro" id="IPR002125">
    <property type="entry name" value="CMP_dCMP_dom"/>
</dbReference>
<organism evidence="10 11">
    <name type="scientific">Parahaliea mediterranea</name>
    <dbReference type="NCBI Taxonomy" id="651086"/>
    <lineage>
        <taxon>Bacteria</taxon>
        <taxon>Pseudomonadati</taxon>
        <taxon>Pseudomonadota</taxon>
        <taxon>Gammaproteobacteria</taxon>
        <taxon>Cellvibrionales</taxon>
        <taxon>Halieaceae</taxon>
        <taxon>Parahaliea</taxon>
    </lineage>
</organism>
<keyword evidence="6 8" id="KW-0862">Zinc</keyword>
<feature type="binding site" evidence="8">
    <location>
        <position position="56"/>
    </location>
    <ligand>
        <name>Zn(2+)</name>
        <dbReference type="ChEBI" id="CHEBI:29105"/>
        <note>catalytic</note>
    </ligand>
</feature>
<accession>A0A939ILM6</accession>
<reference evidence="10" key="1">
    <citation type="submission" date="2021-02" db="EMBL/GenBank/DDBJ databases">
        <title>PHA producing bacteria isolated from coastal sediment in Guangdong, Shenzhen.</title>
        <authorList>
            <person name="Zheng W."/>
            <person name="Yu S."/>
            <person name="Huang Y."/>
        </authorList>
    </citation>
    <scope>NUCLEOTIDE SEQUENCE</scope>
    <source>
        <strain evidence="10">TN14-10</strain>
    </source>
</reference>
<dbReference type="NCBIfam" id="NF008113">
    <property type="entry name" value="PRK10860.1"/>
    <property type="match status" value="1"/>
</dbReference>
<evidence type="ECO:0000313" key="11">
    <source>
        <dbReference type="Proteomes" id="UP000664303"/>
    </source>
</evidence>
<dbReference type="HAMAP" id="MF_00972">
    <property type="entry name" value="tRNA_aden_deaminase"/>
    <property type="match status" value="1"/>
</dbReference>
<dbReference type="Proteomes" id="UP000664303">
    <property type="component" value="Unassembled WGS sequence"/>
</dbReference>
<dbReference type="Pfam" id="PF00383">
    <property type="entry name" value="dCMP_cyt_deam_1"/>
    <property type="match status" value="1"/>
</dbReference>
<evidence type="ECO:0000256" key="8">
    <source>
        <dbReference type="HAMAP-Rule" id="MF_00972"/>
    </source>
</evidence>
<feature type="binding site" evidence="8">
    <location>
        <position position="89"/>
    </location>
    <ligand>
        <name>Zn(2+)</name>
        <dbReference type="ChEBI" id="CHEBI:29105"/>
        <note>catalytic</note>
    </ligand>
</feature>
<keyword evidence="11" id="KW-1185">Reference proteome</keyword>
<comment type="subunit">
    <text evidence="2 8">Homodimer.</text>
</comment>
<dbReference type="SUPFAM" id="SSF53927">
    <property type="entry name" value="Cytidine deaminase-like"/>
    <property type="match status" value="1"/>
</dbReference>
<comment type="catalytic activity">
    <reaction evidence="7 8">
        <text>adenosine(34) in tRNA + H2O + H(+) = inosine(34) in tRNA + NH4(+)</text>
        <dbReference type="Rhea" id="RHEA:43168"/>
        <dbReference type="Rhea" id="RHEA-COMP:10373"/>
        <dbReference type="Rhea" id="RHEA-COMP:10374"/>
        <dbReference type="ChEBI" id="CHEBI:15377"/>
        <dbReference type="ChEBI" id="CHEBI:15378"/>
        <dbReference type="ChEBI" id="CHEBI:28938"/>
        <dbReference type="ChEBI" id="CHEBI:74411"/>
        <dbReference type="ChEBI" id="CHEBI:82852"/>
        <dbReference type="EC" id="3.5.4.33"/>
    </reaction>
</comment>